<evidence type="ECO:0000313" key="1">
    <source>
        <dbReference type="EMBL" id="KAI0057180.1"/>
    </source>
</evidence>
<dbReference type="Proteomes" id="UP000814140">
    <property type="component" value="Unassembled WGS sequence"/>
</dbReference>
<dbReference type="EMBL" id="MU277251">
    <property type="protein sequence ID" value="KAI0057180.1"/>
    <property type="molecule type" value="Genomic_DNA"/>
</dbReference>
<name>A0ACB8SML4_9AGAM</name>
<reference evidence="1" key="1">
    <citation type="submission" date="2021-03" db="EMBL/GenBank/DDBJ databases">
        <authorList>
            <consortium name="DOE Joint Genome Institute"/>
            <person name="Ahrendt S."/>
            <person name="Looney B.P."/>
            <person name="Miyauchi S."/>
            <person name="Morin E."/>
            <person name="Drula E."/>
            <person name="Courty P.E."/>
            <person name="Chicoki N."/>
            <person name="Fauchery L."/>
            <person name="Kohler A."/>
            <person name="Kuo A."/>
            <person name="Labutti K."/>
            <person name="Pangilinan J."/>
            <person name="Lipzen A."/>
            <person name="Riley R."/>
            <person name="Andreopoulos W."/>
            <person name="He G."/>
            <person name="Johnson J."/>
            <person name="Barry K.W."/>
            <person name="Grigoriev I.V."/>
            <person name="Nagy L."/>
            <person name="Hibbett D."/>
            <person name="Henrissat B."/>
            <person name="Matheny P.B."/>
            <person name="Labbe J."/>
            <person name="Martin F."/>
        </authorList>
    </citation>
    <scope>NUCLEOTIDE SEQUENCE</scope>
    <source>
        <strain evidence="1">HHB10654</strain>
    </source>
</reference>
<gene>
    <name evidence="1" type="ORF">BV25DRAFT_1831450</name>
</gene>
<accession>A0ACB8SML4</accession>
<comment type="caution">
    <text evidence="1">The sequence shown here is derived from an EMBL/GenBank/DDBJ whole genome shotgun (WGS) entry which is preliminary data.</text>
</comment>
<organism evidence="1 2">
    <name type="scientific">Artomyces pyxidatus</name>
    <dbReference type="NCBI Taxonomy" id="48021"/>
    <lineage>
        <taxon>Eukaryota</taxon>
        <taxon>Fungi</taxon>
        <taxon>Dikarya</taxon>
        <taxon>Basidiomycota</taxon>
        <taxon>Agaricomycotina</taxon>
        <taxon>Agaricomycetes</taxon>
        <taxon>Russulales</taxon>
        <taxon>Auriscalpiaceae</taxon>
        <taxon>Artomyces</taxon>
    </lineage>
</organism>
<sequence>MADLKTTVLQKVLEVVAENIRETELLARNWMAAKVTSGFEDLEGSLKAQWEAFVSEQMGRQDAADRRLADHDRGLEDVYRQFKPVTWALTEGKAATDGLAGRLDAMERGAKSKEVEREERLKLLEAKFEARAQAQDVKIKALQEAEELQRGSLKTTKDEAAKLRRELDACRDQLDKVQSQCDELEALASASKDHVAKTKDDIIALQREVAAHRSQSDAKSALIEECKKQLEEQSTQLKEVHEAEIAGMKARLAGVESALKAARLPQTREEREKEEREERDREEKERKRRAELTSKPSRGPYIRWCPASTTSRKTASRSSSCPTNIRRAWLERRGIGRPSCAGIPTNFGLRWAALCWRRKIT</sequence>
<proteinExistence type="predicted"/>
<protein>
    <submittedName>
        <fullName evidence="1">Uncharacterized protein</fullName>
    </submittedName>
</protein>
<keyword evidence="2" id="KW-1185">Reference proteome</keyword>
<reference evidence="1" key="2">
    <citation type="journal article" date="2022" name="New Phytol.">
        <title>Evolutionary transition to the ectomycorrhizal habit in the genomes of a hyperdiverse lineage of mushroom-forming fungi.</title>
        <authorList>
            <person name="Looney B."/>
            <person name="Miyauchi S."/>
            <person name="Morin E."/>
            <person name="Drula E."/>
            <person name="Courty P.E."/>
            <person name="Kohler A."/>
            <person name="Kuo A."/>
            <person name="LaButti K."/>
            <person name="Pangilinan J."/>
            <person name="Lipzen A."/>
            <person name="Riley R."/>
            <person name="Andreopoulos W."/>
            <person name="He G."/>
            <person name="Johnson J."/>
            <person name="Nolan M."/>
            <person name="Tritt A."/>
            <person name="Barry K.W."/>
            <person name="Grigoriev I.V."/>
            <person name="Nagy L.G."/>
            <person name="Hibbett D."/>
            <person name="Henrissat B."/>
            <person name="Matheny P.B."/>
            <person name="Labbe J."/>
            <person name="Martin F.M."/>
        </authorList>
    </citation>
    <scope>NUCLEOTIDE SEQUENCE</scope>
    <source>
        <strain evidence="1">HHB10654</strain>
    </source>
</reference>
<evidence type="ECO:0000313" key="2">
    <source>
        <dbReference type="Proteomes" id="UP000814140"/>
    </source>
</evidence>